<accession>A0ABT7PC03</accession>
<comment type="caution">
    <text evidence="9">The sequence shown here is derived from an EMBL/GenBank/DDBJ whole genome shotgun (WGS) entry which is preliminary data.</text>
</comment>
<feature type="transmembrane region" description="Helical" evidence="8">
    <location>
        <begin position="138"/>
        <end position="159"/>
    </location>
</feature>
<keyword evidence="4 8" id="KW-0812">Transmembrane</keyword>
<evidence type="ECO:0000313" key="10">
    <source>
        <dbReference type="Proteomes" id="UP001239462"/>
    </source>
</evidence>
<keyword evidence="6 8" id="KW-0472">Membrane</keyword>
<feature type="transmembrane region" description="Helical" evidence="8">
    <location>
        <begin position="398"/>
        <end position="420"/>
    </location>
</feature>
<evidence type="ECO:0000256" key="8">
    <source>
        <dbReference type="SAM" id="Phobius"/>
    </source>
</evidence>
<feature type="transmembrane region" description="Helical" evidence="8">
    <location>
        <begin position="179"/>
        <end position="201"/>
    </location>
</feature>
<feature type="transmembrane region" description="Helical" evidence="8">
    <location>
        <begin position="319"/>
        <end position="337"/>
    </location>
</feature>
<dbReference type="Proteomes" id="UP001239462">
    <property type="component" value="Unassembled WGS sequence"/>
</dbReference>
<feature type="transmembrane region" description="Helical" evidence="8">
    <location>
        <begin position="208"/>
        <end position="229"/>
    </location>
</feature>
<dbReference type="Pfam" id="PF09594">
    <property type="entry name" value="GT87"/>
    <property type="match status" value="1"/>
</dbReference>
<comment type="similarity">
    <text evidence="7">Belongs to the glycosyltransferase 87 family.</text>
</comment>
<keyword evidence="3" id="KW-0808">Transferase</keyword>
<evidence type="ECO:0000256" key="6">
    <source>
        <dbReference type="ARBA" id="ARBA00023136"/>
    </source>
</evidence>
<evidence type="ECO:0000256" key="5">
    <source>
        <dbReference type="ARBA" id="ARBA00022989"/>
    </source>
</evidence>
<evidence type="ECO:0000256" key="4">
    <source>
        <dbReference type="ARBA" id="ARBA00022692"/>
    </source>
</evidence>
<comment type="subcellular location">
    <subcellularLocation>
        <location evidence="1">Cell membrane</location>
        <topology evidence="1">Multi-pass membrane protein</topology>
    </subcellularLocation>
</comment>
<protein>
    <submittedName>
        <fullName evidence="9">Glycosyltransferase 87 family protein</fullName>
    </submittedName>
</protein>
<feature type="transmembrane region" description="Helical" evidence="8">
    <location>
        <begin position="291"/>
        <end position="310"/>
    </location>
</feature>
<dbReference type="RefSeq" id="WP_289161733.1">
    <property type="nucleotide sequence ID" value="NZ_JASZZN010000001.1"/>
</dbReference>
<organism evidence="9 10">
    <name type="scientific">Roseiconus lacunae</name>
    <dbReference type="NCBI Taxonomy" id="2605694"/>
    <lineage>
        <taxon>Bacteria</taxon>
        <taxon>Pseudomonadati</taxon>
        <taxon>Planctomycetota</taxon>
        <taxon>Planctomycetia</taxon>
        <taxon>Pirellulales</taxon>
        <taxon>Pirellulaceae</taxon>
        <taxon>Roseiconus</taxon>
    </lineage>
</organism>
<keyword evidence="2" id="KW-1003">Cell membrane</keyword>
<gene>
    <name evidence="9" type="ORF">QTN89_01140</name>
</gene>
<keyword evidence="5 8" id="KW-1133">Transmembrane helix</keyword>
<name>A0ABT7PC03_9BACT</name>
<evidence type="ECO:0000313" key="9">
    <source>
        <dbReference type="EMBL" id="MDM4014013.1"/>
    </source>
</evidence>
<dbReference type="InterPro" id="IPR018584">
    <property type="entry name" value="GT87"/>
</dbReference>
<evidence type="ECO:0000256" key="1">
    <source>
        <dbReference type="ARBA" id="ARBA00004651"/>
    </source>
</evidence>
<dbReference type="EMBL" id="JASZZN010000001">
    <property type="protein sequence ID" value="MDM4014013.1"/>
    <property type="molecule type" value="Genomic_DNA"/>
</dbReference>
<evidence type="ECO:0000256" key="3">
    <source>
        <dbReference type="ARBA" id="ARBA00022679"/>
    </source>
</evidence>
<evidence type="ECO:0000256" key="7">
    <source>
        <dbReference type="ARBA" id="ARBA00024033"/>
    </source>
</evidence>
<proteinExistence type="inferred from homology"/>
<keyword evidence="10" id="KW-1185">Reference proteome</keyword>
<feature type="transmembrane region" description="Helical" evidence="8">
    <location>
        <begin position="105"/>
        <end position="126"/>
    </location>
</feature>
<evidence type="ECO:0000256" key="2">
    <source>
        <dbReference type="ARBA" id="ARBA00022475"/>
    </source>
</evidence>
<reference evidence="9 10" key="1">
    <citation type="submission" date="2023-06" db="EMBL/GenBank/DDBJ databases">
        <title>Roseiconus lacunae JC819 isolated from Gulf of Mannar region, Tamil Nadu.</title>
        <authorList>
            <person name="Pk S."/>
            <person name="Ch S."/>
            <person name="Ch V.R."/>
        </authorList>
    </citation>
    <scope>NUCLEOTIDE SEQUENCE [LARGE SCALE GENOMIC DNA]</scope>
    <source>
        <strain evidence="9 10">JC819</strain>
    </source>
</reference>
<sequence length="445" mass="48152">MSWVTHHKPLAVLAVIAFLGLVAVTALRVVKQYQVPGPFDSSHQGMCDFHNGIYFPAQALIAGVSPYGQGYADSYPVARQIPFFSPGILLLHTPLAMLPLHVAEVIYFVFSVALVIVIAMVSAAAAGKGGRVEWVASIAALLVASRGGHITLFDGYFTFELVLATLLAIHWADEKPGRAALALVIVSAKPTYIIPLGFLLLARGNLKALILGAATSVAIALAPFMYLAYHEGVRETGQVDLGAGVAKLLNDIATTQQVHMTMPDESPVHSWTRLDLLASVCKWTRSEPSQWTHLFVMFALLFWPMVAFVMRRRQQIDDGLGGATGAMILLAVLTSLYHQSYDAMLLVVPITAAIATPPGYWAATGMHLRWGIAALMLLPQFNLLSTRSLLTKLDLGPAAYAFATGLNGLAIAFALLLVCYRERSFATSRRGKRFGEPKSPFAPRK</sequence>